<evidence type="ECO:0000313" key="2">
    <source>
        <dbReference type="EMBL" id="QOV34571.1"/>
    </source>
</evidence>
<feature type="transmembrane region" description="Helical" evidence="1">
    <location>
        <begin position="210"/>
        <end position="230"/>
    </location>
</feature>
<keyword evidence="1" id="KW-0472">Membrane</keyword>
<feature type="transmembrane region" description="Helical" evidence="1">
    <location>
        <begin position="148"/>
        <end position="170"/>
    </location>
</feature>
<dbReference type="EMBL" id="CP063373">
    <property type="protein sequence ID" value="QOV34571.1"/>
    <property type="molecule type" value="Genomic_DNA"/>
</dbReference>
<protein>
    <recommendedName>
        <fullName evidence="4">Major facilitator superfamily (MFS) profile domain-containing protein</fullName>
    </recommendedName>
</protein>
<proteinExistence type="predicted"/>
<dbReference type="KEGG" id="sfeu:IM697_31270"/>
<feature type="transmembrane region" description="Helical" evidence="1">
    <location>
        <begin position="182"/>
        <end position="204"/>
    </location>
</feature>
<reference evidence="2 3" key="1">
    <citation type="submission" date="2020-10" db="EMBL/GenBank/DDBJ databases">
        <title>Streptomyces ferrugineus complate genome analysis.</title>
        <authorList>
            <person name="Anwar N."/>
        </authorList>
    </citation>
    <scope>NUCLEOTIDE SEQUENCE [LARGE SCALE GENOMIC DNA]</scope>
    <source>
        <strain evidence="2 3">CCTCC AA2014009</strain>
    </source>
</reference>
<dbReference type="AlphaFoldDB" id="A0A7M2SH94"/>
<evidence type="ECO:0000256" key="1">
    <source>
        <dbReference type="SAM" id="Phobius"/>
    </source>
</evidence>
<name>A0A7M2SH94_9ACTN</name>
<keyword evidence="1" id="KW-0812">Transmembrane</keyword>
<evidence type="ECO:0000313" key="3">
    <source>
        <dbReference type="Proteomes" id="UP000594205"/>
    </source>
</evidence>
<keyword evidence="3" id="KW-1185">Reference proteome</keyword>
<organism evidence="2 3">
    <name type="scientific">Streptomyces ferrugineus</name>
    <dbReference type="NCBI Taxonomy" id="1413221"/>
    <lineage>
        <taxon>Bacteria</taxon>
        <taxon>Bacillati</taxon>
        <taxon>Actinomycetota</taxon>
        <taxon>Actinomycetes</taxon>
        <taxon>Kitasatosporales</taxon>
        <taxon>Streptomycetaceae</taxon>
        <taxon>Streptomyces</taxon>
    </lineage>
</organism>
<evidence type="ECO:0008006" key="4">
    <source>
        <dbReference type="Google" id="ProtNLM"/>
    </source>
</evidence>
<keyword evidence="1" id="KW-1133">Transmembrane helix</keyword>
<dbReference type="Proteomes" id="UP000594205">
    <property type="component" value="Chromosome"/>
</dbReference>
<accession>A0A7M2SH94</accession>
<gene>
    <name evidence="2" type="ORF">IM697_31270</name>
</gene>
<sequence>MTPDTTPALRPVQPQTDFLVEPRPDLGLTAVPWLLAAADDPQRARREWDRGGIALLRCGVRFTAVRFTAGLVQAAADSDDLRGIDAYLGQVLPGGPAFADTRWGLYYALVPAGTDRLPPWSYHSEDAERLGPNAYLGVPDPTHTDPGVGGLCLLITVASFGFLFPGLSAVGQSRGRTAPGTMSALLGVAQFSFGAAASPLIGLFGTRSATPMAVVMSTFLALMAIGAIICRQQDRTTTSR</sequence>
<dbReference type="RefSeq" id="WP_194039443.1">
    <property type="nucleotide sequence ID" value="NZ_CP063373.1"/>
</dbReference>